<dbReference type="CDD" id="cd24082">
    <property type="entry name" value="ASKHA_NBD_GspK-like"/>
    <property type="match status" value="1"/>
</dbReference>
<keyword evidence="2" id="KW-0418">Kinase</keyword>
<dbReference type="Pfam" id="PF01869">
    <property type="entry name" value="BcrAD_BadFG"/>
    <property type="match status" value="1"/>
</dbReference>
<evidence type="ECO:0000259" key="1">
    <source>
        <dbReference type="Pfam" id="PF01869"/>
    </source>
</evidence>
<sequence>MRTLAPTKVIAVDGGGSRCRVAVCAADGTVLGRAEGAAANPATDLGTAVRHLRAAIAEAARAAGIPENANGTEIAALPAWLALAGVVNERIAGAVAEAMPFRQCRVSDDRPSNMVGALGGADGFVAAIGTGSFLGRQAAGRRGFVGGWGLQLGDQASGAWLGRELLARVLLAVDGLAPRSDLINEVLTEFGDPGEIALFANRASPADHARLAPRVVAAARGGDRGALALMRAGSAYLARALRRLGFGPNDVLCLTGGLGPAYAEFLPPAFARNLIAPRGSALDGAIRLALELAR</sequence>
<gene>
    <name evidence="2" type="ORF">SAMN05216257_1116</name>
</gene>
<dbReference type="AlphaFoldDB" id="A0A1G9H783"/>
<dbReference type="Gene3D" id="3.30.420.40">
    <property type="match status" value="2"/>
</dbReference>
<dbReference type="PANTHER" id="PTHR43190">
    <property type="entry name" value="N-ACETYL-D-GLUCOSAMINE KINASE"/>
    <property type="match status" value="1"/>
</dbReference>
<feature type="domain" description="ATPase BadF/BadG/BcrA/BcrD type" evidence="1">
    <location>
        <begin position="12"/>
        <end position="258"/>
    </location>
</feature>
<dbReference type="SUPFAM" id="SSF53067">
    <property type="entry name" value="Actin-like ATPase domain"/>
    <property type="match status" value="2"/>
</dbReference>
<evidence type="ECO:0000313" key="3">
    <source>
        <dbReference type="Proteomes" id="UP000199328"/>
    </source>
</evidence>
<reference evidence="3" key="1">
    <citation type="submission" date="2016-10" db="EMBL/GenBank/DDBJ databases">
        <authorList>
            <person name="Varghese N."/>
            <person name="Submissions S."/>
        </authorList>
    </citation>
    <scope>NUCLEOTIDE SEQUENCE [LARGE SCALE GENOMIC DNA]</scope>
    <source>
        <strain evidence="3">CGMCC 1.10789</strain>
    </source>
</reference>
<dbReference type="STRING" id="990712.SAMN05216257_1116"/>
<organism evidence="2 3">
    <name type="scientific">Meinhardsimonia xiamenensis</name>
    <dbReference type="NCBI Taxonomy" id="990712"/>
    <lineage>
        <taxon>Bacteria</taxon>
        <taxon>Pseudomonadati</taxon>
        <taxon>Pseudomonadota</taxon>
        <taxon>Alphaproteobacteria</taxon>
        <taxon>Rhodobacterales</taxon>
        <taxon>Paracoccaceae</taxon>
        <taxon>Meinhardsimonia</taxon>
    </lineage>
</organism>
<dbReference type="Proteomes" id="UP000199328">
    <property type="component" value="Unassembled WGS sequence"/>
</dbReference>
<dbReference type="InterPro" id="IPR002731">
    <property type="entry name" value="ATPase_BadF"/>
</dbReference>
<accession>A0A1G9H783</accession>
<dbReference type="InterPro" id="IPR052519">
    <property type="entry name" value="Euk-type_GlcNAc_Kinase"/>
</dbReference>
<protein>
    <submittedName>
        <fullName evidence="2">Glucosamine kinase</fullName>
    </submittedName>
</protein>
<keyword evidence="2" id="KW-0808">Transferase</keyword>
<dbReference type="InterPro" id="IPR043129">
    <property type="entry name" value="ATPase_NBD"/>
</dbReference>
<proteinExistence type="predicted"/>
<keyword evidence="3" id="KW-1185">Reference proteome</keyword>
<dbReference type="PANTHER" id="PTHR43190:SF3">
    <property type="entry name" value="N-ACETYL-D-GLUCOSAMINE KINASE"/>
    <property type="match status" value="1"/>
</dbReference>
<dbReference type="RefSeq" id="WP_170068478.1">
    <property type="nucleotide sequence ID" value="NZ_FNFV01000011.1"/>
</dbReference>
<name>A0A1G9H783_9RHOB</name>
<dbReference type="GO" id="GO:0016301">
    <property type="term" value="F:kinase activity"/>
    <property type="evidence" value="ECO:0007669"/>
    <property type="project" value="UniProtKB-KW"/>
</dbReference>
<evidence type="ECO:0000313" key="2">
    <source>
        <dbReference type="EMBL" id="SDL08739.1"/>
    </source>
</evidence>
<dbReference type="EMBL" id="FNFV01000011">
    <property type="protein sequence ID" value="SDL08739.1"/>
    <property type="molecule type" value="Genomic_DNA"/>
</dbReference>